<dbReference type="GO" id="GO:0022857">
    <property type="term" value="F:transmembrane transporter activity"/>
    <property type="evidence" value="ECO:0007669"/>
    <property type="project" value="TreeGrafter"/>
</dbReference>
<evidence type="ECO:0000259" key="8">
    <source>
        <dbReference type="Pfam" id="PF12704"/>
    </source>
</evidence>
<feature type="domain" description="MacB-like periplasmic core" evidence="8">
    <location>
        <begin position="22"/>
        <end position="241"/>
    </location>
</feature>
<dbReference type="PANTHER" id="PTHR30572:SF18">
    <property type="entry name" value="ABC-TYPE MACROLIDE FAMILY EXPORT SYSTEM PERMEASE COMPONENT 2"/>
    <property type="match status" value="1"/>
</dbReference>
<feature type="transmembrane region" description="Helical" evidence="6">
    <location>
        <begin position="665"/>
        <end position="685"/>
    </location>
</feature>
<evidence type="ECO:0000256" key="6">
    <source>
        <dbReference type="SAM" id="Phobius"/>
    </source>
</evidence>
<evidence type="ECO:0000313" key="10">
    <source>
        <dbReference type="Proteomes" id="UP000095591"/>
    </source>
</evidence>
<feature type="transmembrane region" description="Helical" evidence="6">
    <location>
        <begin position="751"/>
        <end position="769"/>
    </location>
</feature>
<evidence type="ECO:0000256" key="5">
    <source>
        <dbReference type="ARBA" id="ARBA00023136"/>
    </source>
</evidence>
<dbReference type="GO" id="GO:0005886">
    <property type="term" value="C:plasma membrane"/>
    <property type="evidence" value="ECO:0007669"/>
    <property type="project" value="UniProtKB-SubCell"/>
</dbReference>
<evidence type="ECO:0000259" key="7">
    <source>
        <dbReference type="Pfam" id="PF02687"/>
    </source>
</evidence>
<feature type="transmembrane region" description="Helical" evidence="6">
    <location>
        <begin position="272"/>
        <end position="296"/>
    </location>
</feature>
<reference evidence="9 10" key="1">
    <citation type="submission" date="2015-09" db="EMBL/GenBank/DDBJ databases">
        <authorList>
            <consortium name="Pathogen Informatics"/>
        </authorList>
    </citation>
    <scope>NUCLEOTIDE SEQUENCE [LARGE SCALE GENOMIC DNA]</scope>
    <source>
        <strain evidence="9 10">2789STDY5608872</strain>
    </source>
</reference>
<feature type="transmembrane region" description="Helical" evidence="6">
    <location>
        <begin position="367"/>
        <end position="389"/>
    </location>
</feature>
<feature type="domain" description="MacB-like periplasmic core" evidence="8">
    <location>
        <begin position="420"/>
        <end position="621"/>
    </location>
</feature>
<dbReference type="RefSeq" id="WP_057319899.1">
    <property type="nucleotide sequence ID" value="NZ_CYXP01000010.1"/>
</dbReference>
<keyword evidence="2" id="KW-1003">Cell membrane</keyword>
<proteinExistence type="predicted"/>
<dbReference type="InterPro" id="IPR025857">
    <property type="entry name" value="MacB_PCD"/>
</dbReference>
<dbReference type="Proteomes" id="UP000095591">
    <property type="component" value="Unassembled WGS sequence"/>
</dbReference>
<dbReference type="PANTHER" id="PTHR30572">
    <property type="entry name" value="MEMBRANE COMPONENT OF TRANSPORTER-RELATED"/>
    <property type="match status" value="1"/>
</dbReference>
<feature type="transmembrane region" description="Helical" evidence="6">
    <location>
        <begin position="720"/>
        <end position="739"/>
    </location>
</feature>
<protein>
    <submittedName>
        <fullName evidence="9">Acidobacterial duplicated orphan permease</fullName>
    </submittedName>
</protein>
<feature type="transmembrane region" description="Helical" evidence="6">
    <location>
        <begin position="410"/>
        <end position="434"/>
    </location>
</feature>
<feature type="transmembrane region" description="Helical" evidence="6">
    <location>
        <begin position="20"/>
        <end position="41"/>
    </location>
</feature>
<dbReference type="EMBL" id="CYXP01000010">
    <property type="protein sequence ID" value="CUN31204.1"/>
    <property type="molecule type" value="Genomic_DNA"/>
</dbReference>
<evidence type="ECO:0000256" key="4">
    <source>
        <dbReference type="ARBA" id="ARBA00022989"/>
    </source>
</evidence>
<evidence type="ECO:0000256" key="1">
    <source>
        <dbReference type="ARBA" id="ARBA00004651"/>
    </source>
</evidence>
<keyword evidence="4 6" id="KW-1133">Transmembrane helix</keyword>
<evidence type="ECO:0000256" key="3">
    <source>
        <dbReference type="ARBA" id="ARBA00022692"/>
    </source>
</evidence>
<keyword evidence="5 6" id="KW-0472">Membrane</keyword>
<dbReference type="AlphaFoldDB" id="A0A173VVW2"/>
<name>A0A173VVW2_PARDI</name>
<dbReference type="InterPro" id="IPR050250">
    <property type="entry name" value="Macrolide_Exporter_MacB"/>
</dbReference>
<organism evidence="9 10">
    <name type="scientific">Parabacteroides distasonis</name>
    <dbReference type="NCBI Taxonomy" id="823"/>
    <lineage>
        <taxon>Bacteria</taxon>
        <taxon>Pseudomonadati</taxon>
        <taxon>Bacteroidota</taxon>
        <taxon>Bacteroidia</taxon>
        <taxon>Bacteroidales</taxon>
        <taxon>Tannerellaceae</taxon>
        <taxon>Parabacteroides</taxon>
    </lineage>
</organism>
<keyword evidence="3 6" id="KW-0812">Transmembrane</keyword>
<dbReference type="Pfam" id="PF12704">
    <property type="entry name" value="MacB_PCD"/>
    <property type="match status" value="2"/>
</dbReference>
<sequence length="788" mass="89466">MLIHYCVIAFKNIWKYKVSASISILGLAFALVCFVPILYWMDHETTYDSFYKDSESIYRVYSVEKQSGKVNKGASKGIENSLREQVPAIEASTTLMLSTENCRTQATPYIQMNMLYTDSTFLEVFPQSFVCGEMNHPLQIVNNMILSERTAVRLFGDAEKAIGQPIHTLMRASLPPYIVTAVVKDPPAHTNLPFDAIINHNMIQHFSQLPPEAQWSFFVMDLYVKLHPSADPKAFANQLKELPERIGVNKEIELRTLPIREIRHHLNEDTPFTLNFIGLFVVSGALLLFAALFNFLNSYMDLFRQRVREWRLRTVNGATRKQLIEQMSVELGCSVLASLLVALIFIVQVKPLFARWLEIDLEMGRFLFLFAGVGIGTFLILQCAGLVFFGQFSHTATTSLVPKETVKPLLLRRMAVTLQLMISILFIVASLVVMEQMRFVNQKDLGFDPKGLIQLSGFVDVSGKIESTLMQELSALPQVKSFTDTNFKPQHHVDPMAIFTNVEWEGKPLDTKVDFHLYGTDHRFGETFDLKMLMGRWWTEGNELSVVLNESAVRAMGLQDPVGSIIRMPWWSDFSVIKEYEIVGVVNDFHALSFRESIHPMLFIPSGGLVNNLYIRVIPGEEGNIAHHITELLPKIDPTLADTRITPIGTLYDQLNQSEIVGLKIFSFLAFACLLISLFGIYAVATASTKRRRKEIAIRKVVGSKASEIIFLFFKEYMRLIVIAGIIAFPISYLVMNYWLQGYAYRIQIQIWWLVGIFITITSMVLGTIREQVCKAANENPSEVIKSQ</sequence>
<evidence type="ECO:0000313" key="9">
    <source>
        <dbReference type="EMBL" id="CUN31204.1"/>
    </source>
</evidence>
<dbReference type="Pfam" id="PF02687">
    <property type="entry name" value="FtsX"/>
    <property type="match status" value="1"/>
</dbReference>
<gene>
    <name evidence="9" type="ORF">ERS852429_03687</name>
</gene>
<comment type="subcellular location">
    <subcellularLocation>
        <location evidence="1">Cell membrane</location>
        <topology evidence="1">Multi-pass membrane protein</topology>
    </subcellularLocation>
</comment>
<evidence type="ECO:0000256" key="2">
    <source>
        <dbReference type="ARBA" id="ARBA00022475"/>
    </source>
</evidence>
<feature type="domain" description="ABC3 transporter permease C-terminal" evidence="7">
    <location>
        <begin position="668"/>
        <end position="779"/>
    </location>
</feature>
<accession>A0A173VVW2</accession>
<feature type="transmembrane region" description="Helical" evidence="6">
    <location>
        <begin position="329"/>
        <end position="347"/>
    </location>
</feature>
<dbReference type="InterPro" id="IPR003838">
    <property type="entry name" value="ABC3_permease_C"/>
</dbReference>